<evidence type="ECO:0000259" key="8">
    <source>
        <dbReference type="Pfam" id="PF00460"/>
    </source>
</evidence>
<dbReference type="InterPro" id="IPR010930">
    <property type="entry name" value="Flg_bb/hook_C_dom"/>
</dbReference>
<evidence type="ECO:0000256" key="2">
    <source>
        <dbReference type="ARBA" id="ARBA00004613"/>
    </source>
</evidence>
<protein>
    <recommendedName>
        <fullName evidence="4 7">Flagellar hook-associated protein 1</fullName>
        <shortName evidence="7">HAP1</shortName>
    </recommendedName>
</protein>
<dbReference type="Proteomes" id="UP001232445">
    <property type="component" value="Unassembled WGS sequence"/>
</dbReference>
<accession>A0ABU0CWK4</accession>
<evidence type="ECO:0000256" key="7">
    <source>
        <dbReference type="RuleBase" id="RU362065"/>
    </source>
</evidence>
<dbReference type="InterPro" id="IPR053927">
    <property type="entry name" value="FlgK_helical"/>
</dbReference>
<keyword evidence="6 7" id="KW-0975">Bacterial flagellum</keyword>
<keyword evidence="11" id="KW-0969">Cilium</keyword>
<evidence type="ECO:0000313" key="11">
    <source>
        <dbReference type="EMBL" id="MDQ0339900.1"/>
    </source>
</evidence>
<comment type="caution">
    <text evidence="11">The sequence shown here is derived from an EMBL/GenBank/DDBJ whole genome shotgun (WGS) entry which is preliminary data.</text>
</comment>
<dbReference type="SUPFAM" id="SSF64518">
    <property type="entry name" value="Phase 1 flagellin"/>
    <property type="match status" value="1"/>
</dbReference>
<evidence type="ECO:0000259" key="9">
    <source>
        <dbReference type="Pfam" id="PF06429"/>
    </source>
</evidence>
<dbReference type="NCBIfam" id="TIGR02492">
    <property type="entry name" value="flgK_ends"/>
    <property type="match status" value="1"/>
</dbReference>
<proteinExistence type="inferred from homology"/>
<dbReference type="PANTHER" id="PTHR30033">
    <property type="entry name" value="FLAGELLAR HOOK-ASSOCIATED PROTEIN 1"/>
    <property type="match status" value="1"/>
</dbReference>
<evidence type="ECO:0000256" key="6">
    <source>
        <dbReference type="ARBA" id="ARBA00023143"/>
    </source>
</evidence>
<feature type="domain" description="Flagellar basal body rod protein N-terminal" evidence="8">
    <location>
        <begin position="8"/>
        <end position="38"/>
    </location>
</feature>
<evidence type="ECO:0000256" key="5">
    <source>
        <dbReference type="ARBA" id="ARBA00022525"/>
    </source>
</evidence>
<feature type="domain" description="Flagellar basal-body/hook protein C-terminal" evidence="9">
    <location>
        <begin position="421"/>
        <end position="459"/>
    </location>
</feature>
<keyword evidence="5 7" id="KW-0964">Secreted</keyword>
<dbReference type="InterPro" id="IPR002371">
    <property type="entry name" value="FlgK"/>
</dbReference>
<gene>
    <name evidence="7" type="primary">flgK</name>
    <name evidence="11" type="ORF">J2S00_002695</name>
</gene>
<dbReference type="PRINTS" id="PR01005">
    <property type="entry name" value="FLGHOOKAP1"/>
</dbReference>
<dbReference type="RefSeq" id="WP_307340599.1">
    <property type="nucleotide sequence ID" value="NZ_JAUSUQ010000010.1"/>
</dbReference>
<dbReference type="Pfam" id="PF06429">
    <property type="entry name" value="Flg_bbr_C"/>
    <property type="match status" value="1"/>
</dbReference>
<dbReference type="PANTHER" id="PTHR30033:SF1">
    <property type="entry name" value="FLAGELLAR HOOK-ASSOCIATED PROTEIN 1"/>
    <property type="match status" value="1"/>
</dbReference>
<sequence>MRSTFHGLEVAKRGLYAQQTGINTTAHNIANANTQGYTRQRVNFTASSPIEVPAMNRSVAPGQLGTGVNFSSIVRLREKFLDDQFRNEAHSYGYWHIQKDTLEKIEMIFNEPSDDGLRSTIDQFWNAWSDLSREPDNLTARAVVRERAFALLDAFKHVDTKLGELQKDLEVSFEAKVWEANGYIEQIAQLNKEIRRIEGMGMNANDLRDQRDLLVDELARLVPIEVVEEQEEGKKGMYNIKLLHGGDEEIMLVEGIESNTIGLEDQNVVYQAVTENGISGELHSLWKARTETVETYREQLEALFANIIEAVNSQHEDGFDLNGDEDISFFTLIDGASQISIQEVEVNPEIVADLNRIAASSRSDAVGNGENALAISQLRDQFNEEYRVMMGQLGVQTQEAQRQASNSQIILEAVDYRRQSVSGVSLDEEMVNLVQLQHAYNASARMVTAIDQMLETIINRMGVVGR</sequence>
<comment type="subcellular location">
    <subcellularLocation>
        <location evidence="1 7">Bacterial flagellum</location>
    </subcellularLocation>
    <subcellularLocation>
        <location evidence="2 7">Secreted</location>
    </subcellularLocation>
</comment>
<feature type="domain" description="Flagellar hook-associated protein FlgK helical" evidence="10">
    <location>
        <begin position="102"/>
        <end position="330"/>
    </location>
</feature>
<evidence type="ECO:0000259" key="10">
    <source>
        <dbReference type="Pfam" id="PF22638"/>
    </source>
</evidence>
<organism evidence="11 12">
    <name type="scientific">Caldalkalibacillus uzonensis</name>
    <dbReference type="NCBI Taxonomy" id="353224"/>
    <lineage>
        <taxon>Bacteria</taxon>
        <taxon>Bacillati</taxon>
        <taxon>Bacillota</taxon>
        <taxon>Bacilli</taxon>
        <taxon>Bacillales</taxon>
        <taxon>Bacillaceae</taxon>
        <taxon>Caldalkalibacillus</taxon>
    </lineage>
</organism>
<dbReference type="InterPro" id="IPR001444">
    <property type="entry name" value="Flag_bb_rod_N"/>
</dbReference>
<evidence type="ECO:0000256" key="1">
    <source>
        <dbReference type="ARBA" id="ARBA00004365"/>
    </source>
</evidence>
<keyword evidence="12" id="KW-1185">Reference proteome</keyword>
<evidence type="ECO:0000256" key="4">
    <source>
        <dbReference type="ARBA" id="ARBA00016244"/>
    </source>
</evidence>
<evidence type="ECO:0000313" key="12">
    <source>
        <dbReference type="Proteomes" id="UP001232445"/>
    </source>
</evidence>
<dbReference type="Pfam" id="PF00460">
    <property type="entry name" value="Flg_bb_rod"/>
    <property type="match status" value="1"/>
</dbReference>
<comment type="similarity">
    <text evidence="3 7">Belongs to the flagella basal body rod proteins family.</text>
</comment>
<name>A0ABU0CWK4_9BACI</name>
<keyword evidence="11" id="KW-0282">Flagellum</keyword>
<reference evidence="11 12" key="1">
    <citation type="submission" date="2023-07" db="EMBL/GenBank/DDBJ databases">
        <title>Genomic Encyclopedia of Type Strains, Phase IV (KMG-IV): sequencing the most valuable type-strain genomes for metagenomic binning, comparative biology and taxonomic classification.</title>
        <authorList>
            <person name="Goeker M."/>
        </authorList>
    </citation>
    <scope>NUCLEOTIDE SEQUENCE [LARGE SCALE GENOMIC DNA]</scope>
    <source>
        <strain evidence="11 12">DSM 17740</strain>
    </source>
</reference>
<keyword evidence="11" id="KW-0966">Cell projection</keyword>
<dbReference type="EMBL" id="JAUSUQ010000010">
    <property type="protein sequence ID" value="MDQ0339900.1"/>
    <property type="molecule type" value="Genomic_DNA"/>
</dbReference>
<evidence type="ECO:0000256" key="3">
    <source>
        <dbReference type="ARBA" id="ARBA00009677"/>
    </source>
</evidence>
<dbReference type="Pfam" id="PF22638">
    <property type="entry name" value="FlgK_D1"/>
    <property type="match status" value="1"/>
</dbReference>